<protein>
    <recommendedName>
        <fullName evidence="3">HsdR</fullName>
    </recommendedName>
</protein>
<dbReference type="AlphaFoldDB" id="A0A2T3MP75"/>
<accession>A0A2T3MP75</accession>
<comment type="caution">
    <text evidence="1">The sequence shown here is derived from an EMBL/GenBank/DDBJ whole genome shotgun (WGS) entry which is preliminary data.</text>
</comment>
<evidence type="ECO:0008006" key="3">
    <source>
        <dbReference type="Google" id="ProtNLM"/>
    </source>
</evidence>
<sequence>MAKIKQKKQSSDEWFDAVVTNGLSFLHSSVERLENDAKFAIIDLYTAIELFFKARLMKEHWALILTKPDEANKVKFENGDFQSVYLKQAVNRLEKICGEEFDNAAIENFNALNGHRNQLVHFAHTDFFHGNSSVVIEHWASWYYLHNLLTEQWRPYFESYEDKFQQLQRKVNKNKGYLSAKFEALKCQIEIERKKGNEIEECPSCKLESAVITKTYNWGHDIECLVCDVKKLKLKDIRTEIKCDSCKKSMEYFMLTDEFCPHCSAEITPEYALEQYSYLYEKEDPDCLIQDGCDYIAYCHTCGDKKPSVVYVDGLWVCVFCEDRGWTATHCNHCDSFVTGDVQRVEDFACHRCEDEVRDDILAGFN</sequence>
<gene>
    <name evidence="1" type="ORF">C9I88_04730</name>
</gene>
<name>A0A2T3MP75_9GAMM</name>
<dbReference type="RefSeq" id="WP_107236836.1">
    <property type="nucleotide sequence ID" value="NZ_PYLW01000003.1"/>
</dbReference>
<evidence type="ECO:0000313" key="1">
    <source>
        <dbReference type="EMBL" id="PSV98736.1"/>
    </source>
</evidence>
<proteinExistence type="predicted"/>
<evidence type="ECO:0000313" key="2">
    <source>
        <dbReference type="Proteomes" id="UP000241954"/>
    </source>
</evidence>
<organism evidence="1 2">
    <name type="scientific">Photobacterium iliopiscarium</name>
    <dbReference type="NCBI Taxonomy" id="56192"/>
    <lineage>
        <taxon>Bacteria</taxon>
        <taxon>Pseudomonadati</taxon>
        <taxon>Pseudomonadota</taxon>
        <taxon>Gammaproteobacteria</taxon>
        <taxon>Vibrionales</taxon>
        <taxon>Vibrionaceae</taxon>
        <taxon>Photobacterium</taxon>
    </lineage>
</organism>
<reference evidence="1 2" key="1">
    <citation type="submission" date="2018-01" db="EMBL/GenBank/DDBJ databases">
        <title>Whole genome sequencing of Histamine producing bacteria.</title>
        <authorList>
            <person name="Butler K."/>
        </authorList>
    </citation>
    <scope>NUCLEOTIDE SEQUENCE [LARGE SCALE GENOMIC DNA]</scope>
    <source>
        <strain evidence="1 2">NCIMB 13481</strain>
    </source>
</reference>
<dbReference type="EMBL" id="PYLW01000003">
    <property type="protein sequence ID" value="PSV98736.1"/>
    <property type="molecule type" value="Genomic_DNA"/>
</dbReference>
<dbReference type="Proteomes" id="UP000241954">
    <property type="component" value="Unassembled WGS sequence"/>
</dbReference>